<protein>
    <submittedName>
        <fullName evidence="2">Uncharacterized protein</fullName>
    </submittedName>
</protein>
<proteinExistence type="predicted"/>
<dbReference type="AlphaFoldDB" id="A0A067MJB4"/>
<feature type="transmembrane region" description="Helical" evidence="1">
    <location>
        <begin position="748"/>
        <end position="771"/>
    </location>
</feature>
<feature type="transmembrane region" description="Helical" evidence="1">
    <location>
        <begin position="777"/>
        <end position="803"/>
    </location>
</feature>
<sequence length="825" mass="89733">MLYNSPSFLAPPPPYESIQAAGIASLIGVTPGKTSVIAPPAEVPAPKEDREGITLSVFESEFQYEGQQSPSTGGFLKFGTASVLGTYQFFAWYKAPLKGSQYIEISPSIRVERDLPVNGVLPDPSLLHLVKGKDSSTSFIFDIFVKDYGSQGASFSGTFSQFNQKAGSTEGAYEPYTWAGAFNDFSTTKVLLPHSAVERPADAEGSCQELRNMTSIAYVSDGHKATEGQDKAQVYGDEMLIRIMLAAIDNQTKEELGYSAGALSAAEQRILDDNRHFFETGAVHLVCEQLANHTPGLDPEIKKNLDAPAHKSKLDSFFKMVAATTPPQSYKGTDGLMHTDPDPVVEYGWDREKDAEKLKLIQGQFSNASMRCYEEAYIVRVPEIIKYLKTPVYWFKASADFLESTIHIEQWKCTIINRSPTLPSAQDEIVSWGHKLAILKHCAGKEGEALDVKTVMNTLQGAALIPITQEALIDPKLVQHITELLEVAALPQAGVAAEHAHAQAVLNQFVGEHSEAEVAVGITNLFNALMHPDGPIYREAYKRGKKVGTVAMLDEVLEKADLAELFEDDPTARLDGILEGADLGELFNETPKFKFGKKELLKIGCSVVKFLCAGAAIRSLMTGEGLNVEEKVALWSSLVSPAISAGKKTMSFTVYLRQKAAATWQWAKWLGNWMNGRMMAFGAVLKQLGKGIADACPKLLKSLAQELVGSLASVLRTCGAIACVCCVISAWNDLHSKEAEKSVEAYRFALAQFIIGFAETAFVVAEIGFAVFGMATAAFACGVFACVLGVVGIVIVIWAYFALRPDPWAQVKSFLDRKAKPLGLC</sequence>
<dbReference type="HOGENOM" id="CLU_355246_0_0_1"/>
<dbReference type="OrthoDB" id="3251431at2759"/>
<keyword evidence="3" id="KW-1185">Reference proteome</keyword>
<keyword evidence="1" id="KW-1133">Transmembrane helix</keyword>
<dbReference type="Proteomes" id="UP000027195">
    <property type="component" value="Unassembled WGS sequence"/>
</dbReference>
<evidence type="ECO:0000313" key="3">
    <source>
        <dbReference type="Proteomes" id="UP000027195"/>
    </source>
</evidence>
<keyword evidence="1" id="KW-0472">Membrane</keyword>
<gene>
    <name evidence="2" type="ORF">BOTBODRAFT_31291</name>
</gene>
<evidence type="ECO:0000256" key="1">
    <source>
        <dbReference type="SAM" id="Phobius"/>
    </source>
</evidence>
<dbReference type="InParanoid" id="A0A067MJB4"/>
<organism evidence="2 3">
    <name type="scientific">Botryobasidium botryosum (strain FD-172 SS1)</name>
    <dbReference type="NCBI Taxonomy" id="930990"/>
    <lineage>
        <taxon>Eukaryota</taxon>
        <taxon>Fungi</taxon>
        <taxon>Dikarya</taxon>
        <taxon>Basidiomycota</taxon>
        <taxon>Agaricomycotina</taxon>
        <taxon>Agaricomycetes</taxon>
        <taxon>Cantharellales</taxon>
        <taxon>Botryobasidiaceae</taxon>
        <taxon>Botryobasidium</taxon>
    </lineage>
</organism>
<evidence type="ECO:0000313" key="2">
    <source>
        <dbReference type="EMBL" id="KDQ15823.1"/>
    </source>
</evidence>
<name>A0A067MJB4_BOTB1</name>
<reference evidence="3" key="1">
    <citation type="journal article" date="2014" name="Proc. Natl. Acad. Sci. U.S.A.">
        <title>Extensive sampling of basidiomycete genomes demonstrates inadequacy of the white-rot/brown-rot paradigm for wood decay fungi.</title>
        <authorList>
            <person name="Riley R."/>
            <person name="Salamov A.A."/>
            <person name="Brown D.W."/>
            <person name="Nagy L.G."/>
            <person name="Floudas D."/>
            <person name="Held B.W."/>
            <person name="Levasseur A."/>
            <person name="Lombard V."/>
            <person name="Morin E."/>
            <person name="Otillar R."/>
            <person name="Lindquist E.A."/>
            <person name="Sun H."/>
            <person name="LaButti K.M."/>
            <person name="Schmutz J."/>
            <person name="Jabbour D."/>
            <person name="Luo H."/>
            <person name="Baker S.E."/>
            <person name="Pisabarro A.G."/>
            <person name="Walton J.D."/>
            <person name="Blanchette R.A."/>
            <person name="Henrissat B."/>
            <person name="Martin F."/>
            <person name="Cullen D."/>
            <person name="Hibbett D.S."/>
            <person name="Grigoriev I.V."/>
        </authorList>
    </citation>
    <scope>NUCLEOTIDE SEQUENCE [LARGE SCALE GENOMIC DNA]</scope>
    <source>
        <strain evidence="3">FD-172 SS1</strain>
    </source>
</reference>
<dbReference type="EMBL" id="KL198030">
    <property type="protein sequence ID" value="KDQ15823.1"/>
    <property type="molecule type" value="Genomic_DNA"/>
</dbReference>
<keyword evidence="1" id="KW-0812">Transmembrane</keyword>
<accession>A0A067MJB4</accession>